<dbReference type="InterPro" id="IPR041737">
    <property type="entry name" value="SoxW"/>
</dbReference>
<dbReference type="Proteomes" id="UP000626220">
    <property type="component" value="Unassembled WGS sequence"/>
</dbReference>
<dbReference type="Gene3D" id="3.40.30.10">
    <property type="entry name" value="Glutaredoxin"/>
    <property type="match status" value="1"/>
</dbReference>
<evidence type="ECO:0000313" key="4">
    <source>
        <dbReference type="EMBL" id="GHF49100.1"/>
    </source>
</evidence>
<dbReference type="RefSeq" id="WP_189680018.1">
    <property type="nucleotide sequence ID" value="NZ_BNCJ01000004.1"/>
</dbReference>
<dbReference type="AlphaFoldDB" id="A0A8J3M9H6"/>
<sequence>MRHFLAGIFAIAMALPAAAEVVMGDDGLHKADWLHDTFKDLQEDAATAKSEGKRLLILVEQRGCLYCKDMHENTFTDPRVRKMLEEVYYPVQMNLHGDIEIVDTDGESLSEKAAARKWNVLFTPTMLFMPPEIDETKSIVQQAVAVMPGAFSAGTTLDMMTWVAESRYLDQSEEDFQRYHARMIRERNDGDTR</sequence>
<feature type="domain" description="Thioredoxin" evidence="3">
    <location>
        <begin position="9"/>
        <end position="165"/>
    </location>
</feature>
<feature type="chain" id="PRO_5035150512" description="Thioredoxin domain-containing protein" evidence="2">
    <location>
        <begin position="20"/>
        <end position="193"/>
    </location>
</feature>
<feature type="signal peptide" evidence="2">
    <location>
        <begin position="1"/>
        <end position="19"/>
    </location>
</feature>
<dbReference type="InterPro" id="IPR036249">
    <property type="entry name" value="Thioredoxin-like_sf"/>
</dbReference>
<keyword evidence="5" id="KW-1185">Reference proteome</keyword>
<evidence type="ECO:0000256" key="1">
    <source>
        <dbReference type="ARBA" id="ARBA00003565"/>
    </source>
</evidence>
<accession>A0A8J3M9H6</accession>
<evidence type="ECO:0000313" key="5">
    <source>
        <dbReference type="Proteomes" id="UP000626220"/>
    </source>
</evidence>
<gene>
    <name evidence="4" type="ORF">GCM10017056_20850</name>
</gene>
<comment type="caution">
    <text evidence="4">The sequence shown here is derived from an EMBL/GenBank/DDBJ whole genome shotgun (WGS) entry which is preliminary data.</text>
</comment>
<name>A0A8J3M9H6_9RHOB</name>
<dbReference type="InterPro" id="IPR013766">
    <property type="entry name" value="Thioredoxin_domain"/>
</dbReference>
<keyword evidence="2" id="KW-0732">Signal</keyword>
<reference evidence="4" key="2">
    <citation type="submission" date="2020-09" db="EMBL/GenBank/DDBJ databases">
        <authorList>
            <person name="Sun Q."/>
            <person name="Kim S."/>
        </authorList>
    </citation>
    <scope>NUCLEOTIDE SEQUENCE</scope>
    <source>
        <strain evidence="4">KCTC 42650</strain>
    </source>
</reference>
<evidence type="ECO:0000259" key="3">
    <source>
        <dbReference type="PROSITE" id="PS51352"/>
    </source>
</evidence>
<reference evidence="4" key="1">
    <citation type="journal article" date="2014" name="Int. J. Syst. Evol. Microbiol.">
        <title>Complete genome sequence of Corynebacterium casei LMG S-19264T (=DSM 44701T), isolated from a smear-ripened cheese.</title>
        <authorList>
            <consortium name="US DOE Joint Genome Institute (JGI-PGF)"/>
            <person name="Walter F."/>
            <person name="Albersmeier A."/>
            <person name="Kalinowski J."/>
            <person name="Ruckert C."/>
        </authorList>
    </citation>
    <scope>NUCLEOTIDE SEQUENCE</scope>
    <source>
        <strain evidence="4">KCTC 42650</strain>
    </source>
</reference>
<organism evidence="4 5">
    <name type="scientific">Seohaeicola zhoushanensis</name>
    <dbReference type="NCBI Taxonomy" id="1569283"/>
    <lineage>
        <taxon>Bacteria</taxon>
        <taxon>Pseudomonadati</taxon>
        <taxon>Pseudomonadota</taxon>
        <taxon>Alphaproteobacteria</taxon>
        <taxon>Rhodobacterales</taxon>
        <taxon>Roseobacteraceae</taxon>
        <taxon>Seohaeicola</taxon>
    </lineage>
</organism>
<dbReference type="PROSITE" id="PS51352">
    <property type="entry name" value="THIOREDOXIN_2"/>
    <property type="match status" value="1"/>
</dbReference>
<comment type="function">
    <text evidence="1">May be required for disulfide bond formation in some proteins.</text>
</comment>
<dbReference type="SUPFAM" id="SSF52833">
    <property type="entry name" value="Thioredoxin-like"/>
    <property type="match status" value="1"/>
</dbReference>
<dbReference type="InterPro" id="IPR012336">
    <property type="entry name" value="Thioredoxin-like_fold"/>
</dbReference>
<dbReference type="CDD" id="cd02951">
    <property type="entry name" value="SoxW"/>
    <property type="match status" value="1"/>
</dbReference>
<proteinExistence type="predicted"/>
<dbReference type="EMBL" id="BNCJ01000004">
    <property type="protein sequence ID" value="GHF49100.1"/>
    <property type="molecule type" value="Genomic_DNA"/>
</dbReference>
<dbReference type="Pfam" id="PF13098">
    <property type="entry name" value="Thioredoxin_2"/>
    <property type="match status" value="1"/>
</dbReference>
<protein>
    <recommendedName>
        <fullName evidence="3">Thioredoxin domain-containing protein</fullName>
    </recommendedName>
</protein>
<evidence type="ECO:0000256" key="2">
    <source>
        <dbReference type="SAM" id="SignalP"/>
    </source>
</evidence>